<organism evidence="1 2">
    <name type="scientific">Dreissena polymorpha</name>
    <name type="common">Zebra mussel</name>
    <name type="synonym">Mytilus polymorpha</name>
    <dbReference type="NCBI Taxonomy" id="45954"/>
    <lineage>
        <taxon>Eukaryota</taxon>
        <taxon>Metazoa</taxon>
        <taxon>Spiralia</taxon>
        <taxon>Lophotrochozoa</taxon>
        <taxon>Mollusca</taxon>
        <taxon>Bivalvia</taxon>
        <taxon>Autobranchia</taxon>
        <taxon>Heteroconchia</taxon>
        <taxon>Euheterodonta</taxon>
        <taxon>Imparidentia</taxon>
        <taxon>Neoheterodontei</taxon>
        <taxon>Myida</taxon>
        <taxon>Dreissenoidea</taxon>
        <taxon>Dreissenidae</taxon>
        <taxon>Dreissena</taxon>
    </lineage>
</organism>
<protein>
    <submittedName>
        <fullName evidence="1">Uncharacterized protein</fullName>
    </submittedName>
</protein>
<dbReference type="AlphaFoldDB" id="A0A9D4R461"/>
<reference evidence="1" key="1">
    <citation type="journal article" date="2019" name="bioRxiv">
        <title>The Genome of the Zebra Mussel, Dreissena polymorpha: A Resource for Invasive Species Research.</title>
        <authorList>
            <person name="McCartney M.A."/>
            <person name="Auch B."/>
            <person name="Kono T."/>
            <person name="Mallez S."/>
            <person name="Zhang Y."/>
            <person name="Obille A."/>
            <person name="Becker A."/>
            <person name="Abrahante J.E."/>
            <person name="Garbe J."/>
            <person name="Badalamenti J.P."/>
            <person name="Herman A."/>
            <person name="Mangelson H."/>
            <person name="Liachko I."/>
            <person name="Sullivan S."/>
            <person name="Sone E.D."/>
            <person name="Koren S."/>
            <person name="Silverstein K.A.T."/>
            <person name="Beckman K.B."/>
            <person name="Gohl D.M."/>
        </authorList>
    </citation>
    <scope>NUCLEOTIDE SEQUENCE</scope>
    <source>
        <strain evidence="1">Duluth1</strain>
        <tissue evidence="1">Whole animal</tissue>
    </source>
</reference>
<accession>A0A9D4R461</accession>
<gene>
    <name evidence="1" type="ORF">DPMN_096846</name>
</gene>
<sequence>MKMWRGTRKSERKKNRCLNNCKSFGFPPQQKHFLALCDRQNHNLTLRKRSSRPPTTSFQWSSCRNQLSLECVKLSCW</sequence>
<name>A0A9D4R461_DREPO</name>
<evidence type="ECO:0000313" key="2">
    <source>
        <dbReference type="Proteomes" id="UP000828390"/>
    </source>
</evidence>
<dbReference type="EMBL" id="JAIWYP010000003">
    <property type="protein sequence ID" value="KAH3854309.1"/>
    <property type="molecule type" value="Genomic_DNA"/>
</dbReference>
<evidence type="ECO:0000313" key="1">
    <source>
        <dbReference type="EMBL" id="KAH3854309.1"/>
    </source>
</evidence>
<keyword evidence="2" id="KW-1185">Reference proteome</keyword>
<comment type="caution">
    <text evidence="1">The sequence shown here is derived from an EMBL/GenBank/DDBJ whole genome shotgun (WGS) entry which is preliminary data.</text>
</comment>
<dbReference type="Proteomes" id="UP000828390">
    <property type="component" value="Unassembled WGS sequence"/>
</dbReference>
<proteinExistence type="predicted"/>
<reference evidence="1" key="2">
    <citation type="submission" date="2020-11" db="EMBL/GenBank/DDBJ databases">
        <authorList>
            <person name="McCartney M.A."/>
            <person name="Auch B."/>
            <person name="Kono T."/>
            <person name="Mallez S."/>
            <person name="Becker A."/>
            <person name="Gohl D.M."/>
            <person name="Silverstein K.A.T."/>
            <person name="Koren S."/>
            <person name="Bechman K.B."/>
            <person name="Herman A."/>
            <person name="Abrahante J.E."/>
            <person name="Garbe J."/>
        </authorList>
    </citation>
    <scope>NUCLEOTIDE SEQUENCE</scope>
    <source>
        <strain evidence="1">Duluth1</strain>
        <tissue evidence="1">Whole animal</tissue>
    </source>
</reference>